<dbReference type="Gene3D" id="2.40.240.20">
    <property type="entry name" value="Hypothetical PUA domain-like, domain 1"/>
    <property type="match status" value="1"/>
</dbReference>
<dbReference type="AlphaFoldDB" id="A0A4R7PDB2"/>
<dbReference type="SUPFAM" id="SSF75217">
    <property type="entry name" value="alpha/beta knot"/>
    <property type="match status" value="1"/>
</dbReference>
<keyword evidence="6 12" id="KW-0698">rRNA processing</keyword>
<dbReference type="EMBL" id="SOBT01000008">
    <property type="protein sequence ID" value="TDU31531.1"/>
    <property type="molecule type" value="Genomic_DNA"/>
</dbReference>
<keyword evidence="7 12" id="KW-0489">Methyltransferase</keyword>
<dbReference type="InterPro" id="IPR015947">
    <property type="entry name" value="PUA-like_sf"/>
</dbReference>
<evidence type="ECO:0000256" key="11">
    <source>
        <dbReference type="ARBA" id="ARBA00047944"/>
    </source>
</evidence>
<dbReference type="InterPro" id="IPR046886">
    <property type="entry name" value="RsmE_MTase_dom"/>
</dbReference>
<dbReference type="SUPFAM" id="SSF88697">
    <property type="entry name" value="PUA domain-like"/>
    <property type="match status" value="1"/>
</dbReference>
<comment type="subcellular location">
    <subcellularLocation>
        <location evidence="1 12">Cytoplasm</location>
    </subcellularLocation>
</comment>
<evidence type="ECO:0000256" key="5">
    <source>
        <dbReference type="ARBA" id="ARBA00022490"/>
    </source>
</evidence>
<dbReference type="Pfam" id="PF20260">
    <property type="entry name" value="PUA_4"/>
    <property type="match status" value="1"/>
</dbReference>
<evidence type="ECO:0000256" key="12">
    <source>
        <dbReference type="PIRNR" id="PIRNR015601"/>
    </source>
</evidence>
<accession>A0A4R7PDB2</accession>
<evidence type="ECO:0000256" key="2">
    <source>
        <dbReference type="ARBA" id="ARBA00005528"/>
    </source>
</evidence>
<evidence type="ECO:0000256" key="1">
    <source>
        <dbReference type="ARBA" id="ARBA00004496"/>
    </source>
</evidence>
<dbReference type="Pfam" id="PF04452">
    <property type="entry name" value="Methyltrans_RNA"/>
    <property type="match status" value="1"/>
</dbReference>
<evidence type="ECO:0000256" key="6">
    <source>
        <dbReference type="ARBA" id="ARBA00022552"/>
    </source>
</evidence>
<dbReference type="Proteomes" id="UP000295341">
    <property type="component" value="Unassembled WGS sequence"/>
</dbReference>
<keyword evidence="8 12" id="KW-0808">Transferase</keyword>
<dbReference type="GO" id="GO:0070475">
    <property type="term" value="P:rRNA base methylation"/>
    <property type="evidence" value="ECO:0007669"/>
    <property type="project" value="TreeGrafter"/>
</dbReference>
<evidence type="ECO:0000259" key="14">
    <source>
        <dbReference type="Pfam" id="PF20260"/>
    </source>
</evidence>
<dbReference type="NCBIfam" id="TIGR00046">
    <property type="entry name" value="RsmE family RNA methyltransferase"/>
    <property type="match status" value="1"/>
</dbReference>
<evidence type="ECO:0000256" key="7">
    <source>
        <dbReference type="ARBA" id="ARBA00022603"/>
    </source>
</evidence>
<keyword evidence="16" id="KW-1185">Reference proteome</keyword>
<dbReference type="RefSeq" id="WP_133880106.1">
    <property type="nucleotide sequence ID" value="NZ_MWIN01000012.1"/>
</dbReference>
<dbReference type="PANTHER" id="PTHR30027">
    <property type="entry name" value="RIBOSOMAL RNA SMALL SUBUNIT METHYLTRANSFERASE E"/>
    <property type="match status" value="1"/>
</dbReference>
<comment type="similarity">
    <text evidence="2 12">Belongs to the RNA methyltransferase RsmE family.</text>
</comment>
<protein>
    <recommendedName>
        <fullName evidence="4 12">Ribosomal RNA small subunit methyltransferase E</fullName>
        <ecNumber evidence="3 12">2.1.1.193</ecNumber>
    </recommendedName>
</protein>
<name>A0A4R7PDB2_9GAMM</name>
<dbReference type="OrthoDB" id="9815641at2"/>
<evidence type="ECO:0000256" key="10">
    <source>
        <dbReference type="ARBA" id="ARBA00025699"/>
    </source>
</evidence>
<dbReference type="CDD" id="cd18084">
    <property type="entry name" value="RsmE-like"/>
    <property type="match status" value="1"/>
</dbReference>
<evidence type="ECO:0000256" key="8">
    <source>
        <dbReference type="ARBA" id="ARBA00022679"/>
    </source>
</evidence>
<feature type="domain" description="Ribosomal RNA small subunit methyltransferase E methyltransferase" evidence="13">
    <location>
        <begin position="75"/>
        <end position="236"/>
    </location>
</feature>
<comment type="catalytic activity">
    <reaction evidence="11 12">
        <text>uridine(1498) in 16S rRNA + S-adenosyl-L-methionine = N(3)-methyluridine(1498) in 16S rRNA + S-adenosyl-L-homocysteine + H(+)</text>
        <dbReference type="Rhea" id="RHEA:42920"/>
        <dbReference type="Rhea" id="RHEA-COMP:10283"/>
        <dbReference type="Rhea" id="RHEA-COMP:10284"/>
        <dbReference type="ChEBI" id="CHEBI:15378"/>
        <dbReference type="ChEBI" id="CHEBI:57856"/>
        <dbReference type="ChEBI" id="CHEBI:59789"/>
        <dbReference type="ChEBI" id="CHEBI:65315"/>
        <dbReference type="ChEBI" id="CHEBI:74502"/>
        <dbReference type="EC" id="2.1.1.193"/>
    </reaction>
</comment>
<proteinExistence type="inferred from homology"/>
<evidence type="ECO:0000313" key="16">
    <source>
        <dbReference type="Proteomes" id="UP000295341"/>
    </source>
</evidence>
<dbReference type="InterPro" id="IPR029026">
    <property type="entry name" value="tRNA_m1G_MTases_N"/>
</dbReference>
<dbReference type="InterPro" id="IPR029028">
    <property type="entry name" value="Alpha/beta_knot_MTases"/>
</dbReference>
<organism evidence="15 16">
    <name type="scientific">Panacagrimonas perspica</name>
    <dbReference type="NCBI Taxonomy" id="381431"/>
    <lineage>
        <taxon>Bacteria</taxon>
        <taxon>Pseudomonadati</taxon>
        <taxon>Pseudomonadota</taxon>
        <taxon>Gammaproteobacteria</taxon>
        <taxon>Nevskiales</taxon>
        <taxon>Nevskiaceae</taxon>
        <taxon>Panacagrimonas</taxon>
    </lineage>
</organism>
<dbReference type="InterPro" id="IPR006700">
    <property type="entry name" value="RsmE"/>
</dbReference>
<evidence type="ECO:0000313" key="15">
    <source>
        <dbReference type="EMBL" id="TDU31531.1"/>
    </source>
</evidence>
<evidence type="ECO:0000256" key="3">
    <source>
        <dbReference type="ARBA" id="ARBA00012328"/>
    </source>
</evidence>
<dbReference type="Gene3D" id="3.40.1280.10">
    <property type="match status" value="1"/>
</dbReference>
<sequence length="243" mass="25886">MSESRIHLDAALAEGALVELPEGPFRHLVQVLRMQAGESLVVFDGRGGEYAAVLETVAKRSASLRVGSFRDVNRESPLHLTLVQGISKGERMDWTVQKAVELGVSAIVPVLTERCNVHLDREREAKRLDHWRAVISSACEQSGRTRVPDLLPMVKFGDWLGQTATGPRLVLDPLAAQGLAGLGAISEPLSLVVGPEGGLSPDELQLATKAGCRGVRIGPRVLRTETAGVAALAILQGVAGDLV</sequence>
<evidence type="ECO:0000256" key="4">
    <source>
        <dbReference type="ARBA" id="ARBA00013673"/>
    </source>
</evidence>
<dbReference type="GO" id="GO:0070042">
    <property type="term" value="F:rRNA (uridine-N3-)-methyltransferase activity"/>
    <property type="evidence" value="ECO:0007669"/>
    <property type="project" value="TreeGrafter"/>
</dbReference>
<feature type="domain" description="Ribosomal RNA small subunit methyltransferase E PUA-like" evidence="14">
    <location>
        <begin position="25"/>
        <end position="66"/>
    </location>
</feature>
<keyword evidence="9 12" id="KW-0949">S-adenosyl-L-methionine</keyword>
<dbReference type="EC" id="2.1.1.193" evidence="3 12"/>
<evidence type="ECO:0000256" key="9">
    <source>
        <dbReference type="ARBA" id="ARBA00022691"/>
    </source>
</evidence>
<dbReference type="GO" id="GO:0005737">
    <property type="term" value="C:cytoplasm"/>
    <property type="evidence" value="ECO:0007669"/>
    <property type="project" value="UniProtKB-SubCell"/>
</dbReference>
<dbReference type="InterPro" id="IPR046887">
    <property type="entry name" value="RsmE_PUA-like"/>
</dbReference>
<gene>
    <name evidence="15" type="ORF">DFR24_0901</name>
</gene>
<reference evidence="15 16" key="1">
    <citation type="submission" date="2019-03" db="EMBL/GenBank/DDBJ databases">
        <title>Genomic Encyclopedia of Type Strains, Phase IV (KMG-IV): sequencing the most valuable type-strain genomes for metagenomic binning, comparative biology and taxonomic classification.</title>
        <authorList>
            <person name="Goeker M."/>
        </authorList>
    </citation>
    <scope>NUCLEOTIDE SEQUENCE [LARGE SCALE GENOMIC DNA]</scope>
    <source>
        <strain evidence="15 16">DSM 26377</strain>
    </source>
</reference>
<comment type="function">
    <text evidence="10 12">Specifically methylates the N3 position of the uracil ring of uridine 1498 (m3U1498) in 16S rRNA. Acts on the fully assembled 30S ribosomal subunit.</text>
</comment>
<comment type="caution">
    <text evidence="15">The sequence shown here is derived from an EMBL/GenBank/DDBJ whole genome shotgun (WGS) entry which is preliminary data.</text>
</comment>
<evidence type="ECO:0000259" key="13">
    <source>
        <dbReference type="Pfam" id="PF04452"/>
    </source>
</evidence>
<dbReference type="PIRSF" id="PIRSF015601">
    <property type="entry name" value="MTase_slr0722"/>
    <property type="match status" value="1"/>
</dbReference>
<dbReference type="NCBIfam" id="NF008692">
    <property type="entry name" value="PRK11713.1-5"/>
    <property type="match status" value="1"/>
</dbReference>
<keyword evidence="5 12" id="KW-0963">Cytoplasm</keyword>
<dbReference type="PANTHER" id="PTHR30027:SF3">
    <property type="entry name" value="16S RRNA (URACIL(1498)-N(3))-METHYLTRANSFERASE"/>
    <property type="match status" value="1"/>
</dbReference>